<dbReference type="RefSeq" id="WP_219319304.1">
    <property type="nucleotide sequence ID" value="NZ_JAHWYN010000061.1"/>
</dbReference>
<comment type="caution">
    <text evidence="1">The sequence shown here is derived from an EMBL/GenBank/DDBJ whole genome shotgun (WGS) entry which is preliminary data.</text>
</comment>
<accession>A0ABS6Y432</accession>
<dbReference type="Proteomes" id="UP000812031">
    <property type="component" value="Unassembled WGS sequence"/>
</dbReference>
<dbReference type="Pfam" id="PF13573">
    <property type="entry name" value="SprB"/>
    <property type="match status" value="4"/>
</dbReference>
<name>A0ABS6Y432_9FLAO</name>
<evidence type="ECO:0000313" key="2">
    <source>
        <dbReference type="Proteomes" id="UP000812031"/>
    </source>
</evidence>
<organism evidence="1 2">
    <name type="scientific">Flavobacterium taihuense</name>
    <dbReference type="NCBI Taxonomy" id="2857508"/>
    <lineage>
        <taxon>Bacteria</taxon>
        <taxon>Pseudomonadati</taxon>
        <taxon>Bacteroidota</taxon>
        <taxon>Flavobacteriia</taxon>
        <taxon>Flavobacteriales</taxon>
        <taxon>Flavobacteriaceae</taxon>
        <taxon>Flavobacterium</taxon>
    </lineage>
</organism>
<keyword evidence="2" id="KW-1185">Reference proteome</keyword>
<feature type="non-terminal residue" evidence="1">
    <location>
        <position position="1"/>
    </location>
</feature>
<protein>
    <submittedName>
        <fullName evidence="1">SprB repeat-containing protein</fullName>
    </submittedName>
</protein>
<gene>
    <name evidence="1" type="ORF">KZH69_20360</name>
</gene>
<dbReference type="EMBL" id="JAHWYN010000061">
    <property type="protein sequence ID" value="MBW4362838.1"/>
    <property type="molecule type" value="Genomic_DNA"/>
</dbReference>
<sequence>VLSCSIVQDAPAKCYGDSNGTATVTAVGGNVGYTYLWDNGETNAQAIALNAGNHTVTVTDNLGYKTSCNVTIGQPEAAITCSVIQDKAVTANGLSDGQATVTPLGGNGGYTYLWDNGETTAKAVALNVGLHTVTVTDSKGCKTTCDVTITQPDVLSCSIVQDAPAKCYGDSNGTATVTAVGGNVGYTYLWDNGETTAQAIALNAGNHTVTVTDNLGYKTSCNVTIGQPEAAITCSVIQDKAVTANGLSDGQATVTPLGGNAGYTYLWDNGETTAKA</sequence>
<reference evidence="1 2" key="1">
    <citation type="submission" date="2021-07" db="EMBL/GenBank/DDBJ databases">
        <title>Flavobacterium sp. nov. isolated from sediment on the Taihu Lake.</title>
        <authorList>
            <person name="Qu J.-H."/>
        </authorList>
    </citation>
    <scope>NUCLEOTIDE SEQUENCE [LARGE SCALE GENOMIC DNA]</scope>
    <source>
        <strain evidence="1 2">NAS39</strain>
    </source>
</reference>
<evidence type="ECO:0000313" key="1">
    <source>
        <dbReference type="EMBL" id="MBW4362838.1"/>
    </source>
</evidence>
<feature type="non-terminal residue" evidence="1">
    <location>
        <position position="276"/>
    </location>
</feature>
<dbReference type="InterPro" id="IPR025667">
    <property type="entry name" value="SprB_repeat"/>
</dbReference>
<proteinExistence type="predicted"/>